<accession>A0AAW1XRD9</accession>
<organism evidence="1 2">
    <name type="scientific">Rubus argutus</name>
    <name type="common">Southern blackberry</name>
    <dbReference type="NCBI Taxonomy" id="59490"/>
    <lineage>
        <taxon>Eukaryota</taxon>
        <taxon>Viridiplantae</taxon>
        <taxon>Streptophyta</taxon>
        <taxon>Embryophyta</taxon>
        <taxon>Tracheophyta</taxon>
        <taxon>Spermatophyta</taxon>
        <taxon>Magnoliopsida</taxon>
        <taxon>eudicotyledons</taxon>
        <taxon>Gunneridae</taxon>
        <taxon>Pentapetalae</taxon>
        <taxon>rosids</taxon>
        <taxon>fabids</taxon>
        <taxon>Rosales</taxon>
        <taxon>Rosaceae</taxon>
        <taxon>Rosoideae</taxon>
        <taxon>Rosoideae incertae sedis</taxon>
        <taxon>Rubus</taxon>
    </lineage>
</organism>
<name>A0AAW1XRD9_RUBAR</name>
<dbReference type="AlphaFoldDB" id="A0AAW1XRD9"/>
<reference evidence="1 2" key="1">
    <citation type="journal article" date="2023" name="G3 (Bethesda)">
        <title>A chromosome-length genome assembly and annotation of blackberry (Rubus argutus, cv. 'Hillquist').</title>
        <authorList>
            <person name="Bruna T."/>
            <person name="Aryal R."/>
            <person name="Dudchenko O."/>
            <person name="Sargent D.J."/>
            <person name="Mead D."/>
            <person name="Buti M."/>
            <person name="Cavallini A."/>
            <person name="Hytonen T."/>
            <person name="Andres J."/>
            <person name="Pham M."/>
            <person name="Weisz D."/>
            <person name="Mascagni F."/>
            <person name="Usai G."/>
            <person name="Natali L."/>
            <person name="Bassil N."/>
            <person name="Fernandez G.E."/>
            <person name="Lomsadze A."/>
            <person name="Armour M."/>
            <person name="Olukolu B."/>
            <person name="Poorten T."/>
            <person name="Britton C."/>
            <person name="Davik J."/>
            <person name="Ashrafi H."/>
            <person name="Aiden E.L."/>
            <person name="Borodovsky M."/>
            <person name="Worthington M."/>
        </authorList>
    </citation>
    <scope>NUCLEOTIDE SEQUENCE [LARGE SCALE GENOMIC DNA]</scope>
    <source>
        <strain evidence="1">PI 553951</strain>
    </source>
</reference>
<sequence length="138" mass="15851">MKTPPDTMVEEKEELMVSPTGGDPFLKKAYFLKPILPSSIDEPLFKFPTESFSSLPAHFDPRNWPLEVEFPGWRIKGQIDDWNAWVDQLASVHHSTWKKAGIYEAIFNSTYQIRRSTDLGMGLRRNGVRRPTHSFSLG</sequence>
<proteinExistence type="predicted"/>
<keyword evidence="2" id="KW-1185">Reference proteome</keyword>
<evidence type="ECO:0000313" key="2">
    <source>
        <dbReference type="Proteomes" id="UP001457282"/>
    </source>
</evidence>
<protein>
    <submittedName>
        <fullName evidence="1">Uncharacterized protein</fullName>
    </submittedName>
</protein>
<dbReference type="Proteomes" id="UP001457282">
    <property type="component" value="Unassembled WGS sequence"/>
</dbReference>
<comment type="caution">
    <text evidence="1">The sequence shown here is derived from an EMBL/GenBank/DDBJ whole genome shotgun (WGS) entry which is preliminary data.</text>
</comment>
<gene>
    <name evidence="1" type="ORF">M0R45_015181</name>
</gene>
<evidence type="ECO:0000313" key="1">
    <source>
        <dbReference type="EMBL" id="KAK9938445.1"/>
    </source>
</evidence>
<dbReference type="EMBL" id="JBEDUW010000003">
    <property type="protein sequence ID" value="KAK9938445.1"/>
    <property type="molecule type" value="Genomic_DNA"/>
</dbReference>